<comment type="caution">
    <text evidence="1">The sequence shown here is derived from an EMBL/GenBank/DDBJ whole genome shotgun (WGS) entry which is preliminary data.</text>
</comment>
<name>A0ABS1D197_9PROT</name>
<evidence type="ECO:0008006" key="3">
    <source>
        <dbReference type="Google" id="ProtNLM"/>
    </source>
</evidence>
<reference evidence="1 2" key="1">
    <citation type="journal article" date="2020" name="Microorganisms">
        <title>Osmotic Adaptation and Compatible Solute Biosynthesis of Phototrophic Bacteria as Revealed from Genome Analyses.</title>
        <authorList>
            <person name="Imhoff J.F."/>
            <person name="Rahn T."/>
            <person name="Kunzel S."/>
            <person name="Keller A."/>
            <person name="Neulinger S.C."/>
        </authorList>
    </citation>
    <scope>NUCLEOTIDE SEQUENCE [LARGE SCALE GENOMIC DNA]</scope>
    <source>
        <strain evidence="1 2">DSM 15382</strain>
    </source>
</reference>
<dbReference type="Proteomes" id="UP000697995">
    <property type="component" value="Unassembled WGS sequence"/>
</dbReference>
<accession>A0ABS1D197</accession>
<protein>
    <recommendedName>
        <fullName evidence="3">HIRAN domain-containing protein</fullName>
    </recommendedName>
</protein>
<keyword evidence="2" id="KW-1185">Reference proteome</keyword>
<gene>
    <name evidence="1" type="ORF">CKO45_20385</name>
</gene>
<proteinExistence type="predicted"/>
<sequence length="115" mass="12319">MAGMTPDLWPGAAGAHGSFISGIGERAAIEDLAGLRIGTPLRLRRSRRPTRGCSFEVVTAEGRPLGWLPREDEDALEAYGQNPEAAEVRVTGIVPAFQRPRVQIELAWPETAAAG</sequence>
<evidence type="ECO:0000313" key="2">
    <source>
        <dbReference type="Proteomes" id="UP000697995"/>
    </source>
</evidence>
<dbReference type="EMBL" id="NRSG01000192">
    <property type="protein sequence ID" value="MBK1660584.1"/>
    <property type="molecule type" value="Genomic_DNA"/>
</dbReference>
<organism evidence="1 2">
    <name type="scientific">Paracraurococcus ruber</name>
    <dbReference type="NCBI Taxonomy" id="77675"/>
    <lineage>
        <taxon>Bacteria</taxon>
        <taxon>Pseudomonadati</taxon>
        <taxon>Pseudomonadota</taxon>
        <taxon>Alphaproteobacteria</taxon>
        <taxon>Acetobacterales</taxon>
        <taxon>Roseomonadaceae</taxon>
        <taxon>Paracraurococcus</taxon>
    </lineage>
</organism>
<evidence type="ECO:0000313" key="1">
    <source>
        <dbReference type="EMBL" id="MBK1660584.1"/>
    </source>
</evidence>